<dbReference type="OrthoDB" id="5945826at2759"/>
<keyword evidence="1" id="KW-0732">Signal</keyword>
<sequence>MGSVMKYILLVVALGGFVKGLCVSGQWTMLYEHQATGAVIGGSLAALKTAVQNGARIRIVMPSGYAAEADYIFVKDGGSVCGQFLWHVSKASWNSFQGNVYWWWNIFCTSGKYYTTRYNIGSHVHRGDSTTATRLKWFARKDWATVKYSHDSSGGGDQTGHEALAQHIRDGAEVRVVSTSSSGDFGYAPLQNMLVKPRGESGGGSQTCSKVMGQCLTHVSQMITGNDVKFQSNAYWWFTLLSTSGSRDMSRWNVGEHVDRGHTSDNIPMDWMVDPSWRKAYTNGPKGEAIFGKKSDLISAVQGGHRVRMVILYPDATWYATNVNNVHVRNDHVTAQSIQHVSMDANAERYQDNAYWVFMMASTTGTVTRARYLYNVGDTTARGSDVQHWTIHWFVDTQNWKKVLSHGTDGTVIAGSRTALTSAIKEGASVRCVMADGHYAFPAENVAINGDHVAAQTIHSISVAVSGSSEYVLQSNPYWWFTIVTTQGDRKMSRWTVGSHQSRGDSADKVAMNWFVDE</sequence>
<dbReference type="AlphaFoldDB" id="A0A1S3IEX9"/>
<name>A0A1S3IEX9_LINAN</name>
<reference evidence="3" key="1">
    <citation type="submission" date="2025-08" db="UniProtKB">
        <authorList>
            <consortium name="RefSeq"/>
        </authorList>
    </citation>
    <scope>IDENTIFICATION</scope>
    <source>
        <tissue evidence="3">Gonads</tissue>
    </source>
</reference>
<organism evidence="2 3">
    <name type="scientific">Lingula anatina</name>
    <name type="common">Brachiopod</name>
    <name type="synonym">Lingula unguis</name>
    <dbReference type="NCBI Taxonomy" id="7574"/>
    <lineage>
        <taxon>Eukaryota</taxon>
        <taxon>Metazoa</taxon>
        <taxon>Spiralia</taxon>
        <taxon>Lophotrochozoa</taxon>
        <taxon>Brachiopoda</taxon>
        <taxon>Linguliformea</taxon>
        <taxon>Lingulata</taxon>
        <taxon>Lingulida</taxon>
        <taxon>Linguloidea</taxon>
        <taxon>Lingulidae</taxon>
        <taxon>Lingula</taxon>
    </lineage>
</organism>
<keyword evidence="2" id="KW-1185">Reference proteome</keyword>
<dbReference type="KEGG" id="lak:106163392"/>
<dbReference type="InParanoid" id="A0A1S3IEX9"/>
<feature type="chain" id="PRO_5010164522" evidence="1">
    <location>
        <begin position="21"/>
        <end position="518"/>
    </location>
</feature>
<dbReference type="GeneID" id="106163392"/>
<proteinExistence type="predicted"/>
<accession>A0A1S3IEX9</accession>
<protein>
    <submittedName>
        <fullName evidence="3">Uncharacterized protein LOC106163392 isoform X1</fullName>
    </submittedName>
</protein>
<evidence type="ECO:0000256" key="1">
    <source>
        <dbReference type="SAM" id="SignalP"/>
    </source>
</evidence>
<evidence type="ECO:0000313" key="3">
    <source>
        <dbReference type="RefSeq" id="XP_013396411.1"/>
    </source>
</evidence>
<gene>
    <name evidence="3" type="primary">LOC106163392</name>
</gene>
<evidence type="ECO:0000313" key="2">
    <source>
        <dbReference type="Proteomes" id="UP000085678"/>
    </source>
</evidence>
<feature type="signal peptide" evidence="1">
    <location>
        <begin position="1"/>
        <end position="20"/>
    </location>
</feature>
<dbReference type="RefSeq" id="XP_013396411.1">
    <property type="nucleotide sequence ID" value="XM_013540957.1"/>
</dbReference>
<dbReference type="Proteomes" id="UP000085678">
    <property type="component" value="Unplaced"/>
</dbReference>